<accession>A0A0G0P5A1</accession>
<evidence type="ECO:0000256" key="6">
    <source>
        <dbReference type="ARBA" id="ARBA00022679"/>
    </source>
</evidence>
<dbReference type="EMBL" id="LBVW01000014">
    <property type="protein sequence ID" value="KKQ93309.1"/>
    <property type="molecule type" value="Genomic_DNA"/>
</dbReference>
<comment type="function">
    <text evidence="8">Catalyzes the condensation of ATP and 5-phosphoribose 1-diphosphate to form N'-(5'-phosphoribosyl)-ATP (PR-ATP). Has a crucial role in the pathway because the rate of histidine biosynthesis seems to be controlled primarily by regulation of HisG enzymatic activity.</text>
</comment>
<protein>
    <recommendedName>
        <fullName evidence="3 9">ATP phosphoribosyltransferase</fullName>
        <ecNumber evidence="3 9">2.4.2.17</ecNumber>
    </recommendedName>
</protein>
<evidence type="ECO:0000313" key="11">
    <source>
        <dbReference type="EMBL" id="KKQ93309.1"/>
    </source>
</evidence>
<keyword evidence="7" id="KW-0368">Histidine biosynthesis</keyword>
<dbReference type="EC" id="2.4.2.17" evidence="3 9"/>
<comment type="catalytic activity">
    <reaction evidence="1">
        <text>1-(5-phospho-beta-D-ribosyl)-ATP + diphosphate = 5-phospho-alpha-D-ribose 1-diphosphate + ATP</text>
        <dbReference type="Rhea" id="RHEA:18473"/>
        <dbReference type="ChEBI" id="CHEBI:30616"/>
        <dbReference type="ChEBI" id="CHEBI:33019"/>
        <dbReference type="ChEBI" id="CHEBI:58017"/>
        <dbReference type="ChEBI" id="CHEBI:73183"/>
        <dbReference type="EC" id="2.4.2.17"/>
    </reaction>
</comment>
<dbReference type="SUPFAM" id="SSF53850">
    <property type="entry name" value="Periplasmic binding protein-like II"/>
    <property type="match status" value="1"/>
</dbReference>
<dbReference type="AlphaFoldDB" id="A0A0G0P5A1"/>
<dbReference type="GO" id="GO:0000105">
    <property type="term" value="P:L-histidine biosynthetic process"/>
    <property type="evidence" value="ECO:0007669"/>
    <property type="project" value="UniProtKB-UniRule"/>
</dbReference>
<dbReference type="Gene3D" id="3.40.190.10">
    <property type="entry name" value="Periplasmic binding protein-like II"/>
    <property type="match status" value="2"/>
</dbReference>
<name>A0A0G0P5A1_9BACT</name>
<dbReference type="GO" id="GO:0003879">
    <property type="term" value="F:ATP phosphoribosyltransferase activity"/>
    <property type="evidence" value="ECO:0007669"/>
    <property type="project" value="UniProtKB-UniRule"/>
</dbReference>
<evidence type="ECO:0000256" key="8">
    <source>
        <dbReference type="ARBA" id="ARBA00024861"/>
    </source>
</evidence>
<dbReference type="PANTHER" id="PTHR21403">
    <property type="entry name" value="ATP PHOSPHORIBOSYLTRANSFERASE ATP-PRTASE"/>
    <property type="match status" value="1"/>
</dbReference>
<evidence type="ECO:0000256" key="7">
    <source>
        <dbReference type="ARBA" id="ARBA00023102"/>
    </source>
</evidence>
<organism evidence="11 12">
    <name type="scientific">Candidatus Woesebacteria bacterium GW2011_GWB1_39_10b</name>
    <dbReference type="NCBI Taxonomy" id="1618573"/>
    <lineage>
        <taxon>Bacteria</taxon>
        <taxon>Candidatus Woeseibacteriota</taxon>
    </lineage>
</organism>
<keyword evidence="5 11" id="KW-0328">Glycosyltransferase</keyword>
<dbReference type="UniPathway" id="UPA00031">
    <property type="reaction ID" value="UER00006"/>
</dbReference>
<reference evidence="11 12" key="1">
    <citation type="journal article" date="2015" name="Nature">
        <title>rRNA introns, odd ribosomes, and small enigmatic genomes across a large radiation of phyla.</title>
        <authorList>
            <person name="Brown C.T."/>
            <person name="Hug L.A."/>
            <person name="Thomas B.C."/>
            <person name="Sharon I."/>
            <person name="Castelle C.J."/>
            <person name="Singh A."/>
            <person name="Wilkins M.J."/>
            <person name="Williams K.H."/>
            <person name="Banfield J.F."/>
        </authorList>
    </citation>
    <scope>NUCLEOTIDE SEQUENCE [LARGE SCALE GENOMIC DNA]</scope>
</reference>
<keyword evidence="4" id="KW-0028">Amino-acid biosynthesis</keyword>
<feature type="domain" description="ATP phosphoribosyltransferase catalytic" evidence="10">
    <location>
        <begin position="49"/>
        <end position="188"/>
    </location>
</feature>
<evidence type="ECO:0000256" key="2">
    <source>
        <dbReference type="ARBA" id="ARBA00004667"/>
    </source>
</evidence>
<sequence>MIVAVQKNGKLSEDSLEFLKKHGFNIKRANNSRKHHIISKEDIIILVRYGDIVNLVKYGVVDCGIVGTDFLIESLRSGSSPLKYKELDFGYCRISLIVSKNSSFKKIKDFEEKTVVTELPRITKKFFNNKGVNVKVVKVKGSTEVFSFLGFADAIVDIVSTGSSIRTYNLKEFQKILDIQALLVYKSSRKVGGLISKINY</sequence>
<evidence type="ECO:0000313" key="12">
    <source>
        <dbReference type="Proteomes" id="UP000034932"/>
    </source>
</evidence>
<gene>
    <name evidence="11" type="ORF">UT19_C0014G0013</name>
</gene>
<evidence type="ECO:0000256" key="3">
    <source>
        <dbReference type="ARBA" id="ARBA00011946"/>
    </source>
</evidence>
<keyword evidence="6 11" id="KW-0808">Transferase</keyword>
<comment type="pathway">
    <text evidence="2">Amino-acid biosynthesis; L-histidine biosynthesis; L-histidine from 5-phospho-alpha-D-ribose 1-diphosphate: step 1/9.</text>
</comment>
<evidence type="ECO:0000256" key="4">
    <source>
        <dbReference type="ARBA" id="ARBA00022605"/>
    </source>
</evidence>
<dbReference type="InterPro" id="IPR013820">
    <property type="entry name" value="ATP_PRibTrfase_cat"/>
</dbReference>
<evidence type="ECO:0000256" key="9">
    <source>
        <dbReference type="NCBIfam" id="TIGR00070"/>
    </source>
</evidence>
<proteinExistence type="predicted"/>
<comment type="caution">
    <text evidence="11">The sequence shown here is derived from an EMBL/GenBank/DDBJ whole genome shotgun (WGS) entry which is preliminary data.</text>
</comment>
<evidence type="ECO:0000256" key="1">
    <source>
        <dbReference type="ARBA" id="ARBA00000915"/>
    </source>
</evidence>
<dbReference type="GO" id="GO:0005737">
    <property type="term" value="C:cytoplasm"/>
    <property type="evidence" value="ECO:0007669"/>
    <property type="project" value="InterPro"/>
</dbReference>
<dbReference type="InterPro" id="IPR001348">
    <property type="entry name" value="ATP_PRibTrfase_HisG"/>
</dbReference>
<dbReference type="STRING" id="1618573.UT19_C0014G0013"/>
<evidence type="ECO:0000259" key="10">
    <source>
        <dbReference type="Pfam" id="PF01634"/>
    </source>
</evidence>
<dbReference type="Pfam" id="PF01634">
    <property type="entry name" value="HisG"/>
    <property type="match status" value="1"/>
</dbReference>
<dbReference type="PANTHER" id="PTHR21403:SF8">
    <property type="entry name" value="ATP PHOSPHORIBOSYLTRANSFERASE"/>
    <property type="match status" value="1"/>
</dbReference>
<dbReference type="NCBIfam" id="TIGR00070">
    <property type="entry name" value="hisG"/>
    <property type="match status" value="1"/>
</dbReference>
<evidence type="ECO:0000256" key="5">
    <source>
        <dbReference type="ARBA" id="ARBA00022676"/>
    </source>
</evidence>
<dbReference type="Proteomes" id="UP000034932">
    <property type="component" value="Unassembled WGS sequence"/>
</dbReference>